<name>A0A1H9HYI7_9GAMM</name>
<protein>
    <recommendedName>
        <fullName evidence="3">RNA recognition motif. (A.k.a. RRM, RBD, or RNP domain)</fullName>
    </recommendedName>
</protein>
<evidence type="ECO:0000313" key="1">
    <source>
        <dbReference type="EMBL" id="SEQ67275.1"/>
    </source>
</evidence>
<accession>A0A1H9HYI7</accession>
<proteinExistence type="predicted"/>
<dbReference type="InterPro" id="IPR035979">
    <property type="entry name" value="RBD_domain_sf"/>
</dbReference>
<keyword evidence="2" id="KW-1185">Reference proteome</keyword>
<gene>
    <name evidence="1" type="ORF">SAMN03080615_02301</name>
</gene>
<dbReference type="GO" id="GO:0003676">
    <property type="term" value="F:nucleic acid binding"/>
    <property type="evidence" value="ECO:0007669"/>
    <property type="project" value="InterPro"/>
</dbReference>
<dbReference type="STRING" id="355243.SAMN03080615_02301"/>
<evidence type="ECO:0000313" key="2">
    <source>
        <dbReference type="Proteomes" id="UP000198749"/>
    </source>
</evidence>
<dbReference type="AlphaFoldDB" id="A0A1H9HYI7"/>
<sequence>MNIILAGFTSDVTEAELRELLSRYAEVDELEIIPGDLPEQTVAILTVEASNAEAHWVSRRLTGLYWHGHSLRAYVSLF</sequence>
<dbReference type="Proteomes" id="UP000198749">
    <property type="component" value="Unassembled WGS sequence"/>
</dbReference>
<dbReference type="EMBL" id="FOGB01000006">
    <property type="protein sequence ID" value="SEQ67275.1"/>
    <property type="molecule type" value="Genomic_DNA"/>
</dbReference>
<reference evidence="2" key="1">
    <citation type="submission" date="2016-10" db="EMBL/GenBank/DDBJ databases">
        <authorList>
            <person name="Varghese N."/>
            <person name="Submissions S."/>
        </authorList>
    </citation>
    <scope>NUCLEOTIDE SEQUENCE [LARGE SCALE GENOMIC DNA]</scope>
    <source>
        <strain evidence="2">DSM 18887</strain>
    </source>
</reference>
<dbReference type="RefSeq" id="WP_091358138.1">
    <property type="nucleotide sequence ID" value="NZ_AP025284.1"/>
</dbReference>
<organism evidence="1 2">
    <name type="scientific">Amphritea atlantica</name>
    <dbReference type="NCBI Taxonomy" id="355243"/>
    <lineage>
        <taxon>Bacteria</taxon>
        <taxon>Pseudomonadati</taxon>
        <taxon>Pseudomonadota</taxon>
        <taxon>Gammaproteobacteria</taxon>
        <taxon>Oceanospirillales</taxon>
        <taxon>Oceanospirillaceae</taxon>
        <taxon>Amphritea</taxon>
    </lineage>
</organism>
<dbReference type="OrthoDB" id="9181154at2"/>
<evidence type="ECO:0008006" key="3">
    <source>
        <dbReference type="Google" id="ProtNLM"/>
    </source>
</evidence>
<dbReference type="SUPFAM" id="SSF54928">
    <property type="entry name" value="RNA-binding domain, RBD"/>
    <property type="match status" value="1"/>
</dbReference>